<keyword evidence="1" id="KW-0812">Transmembrane</keyword>
<dbReference type="EMBL" id="VLJV01000001">
    <property type="protein sequence ID" value="TWH22319.1"/>
    <property type="molecule type" value="Genomic_DNA"/>
</dbReference>
<keyword evidence="3" id="KW-1185">Reference proteome</keyword>
<reference evidence="2 3" key="1">
    <citation type="submission" date="2019-07" db="EMBL/GenBank/DDBJ databases">
        <title>R&amp;d 2014.</title>
        <authorList>
            <person name="Klenk H.-P."/>
        </authorList>
    </citation>
    <scope>NUCLEOTIDE SEQUENCE [LARGE SCALE GENOMIC DNA]</scope>
    <source>
        <strain evidence="2 3">DSM 43194</strain>
    </source>
</reference>
<dbReference type="InterPro" id="IPR021385">
    <property type="entry name" value="DUF3017"/>
</dbReference>
<feature type="transmembrane region" description="Helical" evidence="1">
    <location>
        <begin position="45"/>
        <end position="63"/>
    </location>
</feature>
<sequence length="107" mass="11047">MTTPAPGPAERRDPDAGGRGWLVHVPLAVVFLLVLAGGVRIGMYHWRQGTALIGGALLVAAVLRAMLTDAQVGMLKIRGRAVDVLCYVGLGGLIVFAALTITGGPFG</sequence>
<name>A0A660CKY0_9PSEU</name>
<accession>A0A660CKY0</accession>
<gene>
    <name evidence="2" type="ORF">JD82_04196</name>
</gene>
<evidence type="ECO:0000256" key="1">
    <source>
        <dbReference type="SAM" id="Phobius"/>
    </source>
</evidence>
<protein>
    <recommendedName>
        <fullName evidence="4">DUF3017 family protein</fullName>
    </recommendedName>
</protein>
<feature type="transmembrane region" description="Helical" evidence="1">
    <location>
        <begin position="21"/>
        <end position="39"/>
    </location>
</feature>
<feature type="transmembrane region" description="Helical" evidence="1">
    <location>
        <begin position="84"/>
        <end position="106"/>
    </location>
</feature>
<dbReference type="OrthoDB" id="5193401at2"/>
<keyword evidence="1" id="KW-1133">Transmembrane helix</keyword>
<evidence type="ECO:0000313" key="2">
    <source>
        <dbReference type="EMBL" id="TWH22319.1"/>
    </source>
</evidence>
<organism evidence="2 3">
    <name type="scientific">Prauserella rugosa</name>
    <dbReference type="NCBI Taxonomy" id="43354"/>
    <lineage>
        <taxon>Bacteria</taxon>
        <taxon>Bacillati</taxon>
        <taxon>Actinomycetota</taxon>
        <taxon>Actinomycetes</taxon>
        <taxon>Pseudonocardiales</taxon>
        <taxon>Pseudonocardiaceae</taxon>
        <taxon>Prauserella</taxon>
    </lineage>
</organism>
<keyword evidence="1" id="KW-0472">Membrane</keyword>
<dbReference type="RefSeq" id="WP_030532785.1">
    <property type="nucleotide sequence ID" value="NZ_JOIJ01000010.1"/>
</dbReference>
<comment type="caution">
    <text evidence="2">The sequence shown here is derived from an EMBL/GenBank/DDBJ whole genome shotgun (WGS) entry which is preliminary data.</text>
</comment>
<proteinExistence type="predicted"/>
<dbReference type="AlphaFoldDB" id="A0A660CKY0"/>
<evidence type="ECO:0008006" key="4">
    <source>
        <dbReference type="Google" id="ProtNLM"/>
    </source>
</evidence>
<dbReference type="Pfam" id="PF11222">
    <property type="entry name" value="DUF3017"/>
    <property type="match status" value="1"/>
</dbReference>
<dbReference type="Proteomes" id="UP000317303">
    <property type="component" value="Unassembled WGS sequence"/>
</dbReference>
<evidence type="ECO:0000313" key="3">
    <source>
        <dbReference type="Proteomes" id="UP000317303"/>
    </source>
</evidence>